<evidence type="ECO:0000313" key="2">
    <source>
        <dbReference type="EMBL" id="CUX62313.1"/>
    </source>
</evidence>
<feature type="transmembrane region" description="Helical" evidence="1">
    <location>
        <begin position="93"/>
        <end position="110"/>
    </location>
</feature>
<keyword evidence="1" id="KW-0472">Membrane</keyword>
<comment type="caution">
    <text evidence="2">The sequence shown here is derived from an EMBL/GenBank/DDBJ whole genome shotgun (WGS) entry which is preliminary data.</text>
</comment>
<keyword evidence="3" id="KW-1185">Reference proteome</keyword>
<evidence type="ECO:0000256" key="1">
    <source>
        <dbReference type="SAM" id="Phobius"/>
    </source>
</evidence>
<sequence length="114" mass="12561">MMPNRSNMRNRRVSSQLFAVNCASDNGVLSRAESAGDEPRPPVHNDRLYVVGEAELRAGPVSRPPQERAGEEAGRAAEISNTVVDSDIRAAKWAWAVLVIGHCWLIYFMVQNLG</sequence>
<evidence type="ECO:0000313" key="3">
    <source>
        <dbReference type="Proteomes" id="UP000191812"/>
    </source>
</evidence>
<organism evidence="2 3">
    <name type="scientific">Agrobacterium genomosp. 13 str. CFBP 6927</name>
    <dbReference type="NCBI Taxonomy" id="1183428"/>
    <lineage>
        <taxon>Bacteria</taxon>
        <taxon>Pseudomonadati</taxon>
        <taxon>Pseudomonadota</taxon>
        <taxon>Alphaproteobacteria</taxon>
        <taxon>Hyphomicrobiales</taxon>
        <taxon>Rhizobiaceae</taxon>
        <taxon>Rhizobium/Agrobacterium group</taxon>
        <taxon>Agrobacterium</taxon>
        <taxon>Agrobacterium tumefaciens complex</taxon>
    </lineage>
</organism>
<dbReference type="Proteomes" id="UP000191812">
    <property type="component" value="Unassembled WGS sequence"/>
</dbReference>
<accession>A0ABP2BR31</accession>
<gene>
    <name evidence="2" type="ORF">AGR13a_Lc80059</name>
</gene>
<dbReference type="EMBL" id="FBWH01000047">
    <property type="protein sequence ID" value="CUX62313.1"/>
    <property type="molecule type" value="Genomic_DNA"/>
</dbReference>
<reference evidence="2 3" key="1">
    <citation type="submission" date="2016-01" db="EMBL/GenBank/DDBJ databases">
        <authorList>
            <person name="Regsiter A."/>
            <person name="william w."/>
        </authorList>
    </citation>
    <scope>NUCLEOTIDE SEQUENCE [LARGE SCALE GENOMIC DNA]</scope>
    <source>
        <strain evidence="2 3">CFBP 6927</strain>
    </source>
</reference>
<keyword evidence="1" id="KW-0812">Transmembrane</keyword>
<protein>
    <submittedName>
        <fullName evidence="2">Uncharacterized protein</fullName>
    </submittedName>
</protein>
<name>A0ABP2BR31_9HYPH</name>
<proteinExistence type="predicted"/>
<keyword evidence="1" id="KW-1133">Transmembrane helix</keyword>